<name>A0A0V0YRL4_TRISP</name>
<dbReference type="Proteomes" id="UP000054776">
    <property type="component" value="Unassembled WGS sequence"/>
</dbReference>
<reference evidence="1 2" key="1">
    <citation type="submission" date="2015-01" db="EMBL/GenBank/DDBJ databases">
        <title>Evolution of Trichinella species and genotypes.</title>
        <authorList>
            <person name="Korhonen P.K."/>
            <person name="Edoardo P."/>
            <person name="Giuseppe L.R."/>
            <person name="Gasser R.B."/>
        </authorList>
    </citation>
    <scope>NUCLEOTIDE SEQUENCE [LARGE SCALE GENOMIC DNA]</scope>
    <source>
        <strain evidence="1">ISS3</strain>
    </source>
</reference>
<feature type="non-terminal residue" evidence="1">
    <location>
        <position position="32"/>
    </location>
</feature>
<protein>
    <submittedName>
        <fullName evidence="1">Uncharacterized protein</fullName>
    </submittedName>
</protein>
<dbReference type="InParanoid" id="A0A0V0YRL4"/>
<evidence type="ECO:0000313" key="1">
    <source>
        <dbReference type="EMBL" id="KRY02611.1"/>
    </source>
</evidence>
<proteinExistence type="predicted"/>
<gene>
    <name evidence="1" type="ORF">T01_5894</name>
</gene>
<dbReference type="EMBL" id="JYDH01006017">
    <property type="protein sequence ID" value="KRY02611.1"/>
    <property type="molecule type" value="Genomic_DNA"/>
</dbReference>
<organism evidence="1 2">
    <name type="scientific">Trichinella spiralis</name>
    <name type="common">Trichina worm</name>
    <dbReference type="NCBI Taxonomy" id="6334"/>
    <lineage>
        <taxon>Eukaryota</taxon>
        <taxon>Metazoa</taxon>
        <taxon>Ecdysozoa</taxon>
        <taxon>Nematoda</taxon>
        <taxon>Enoplea</taxon>
        <taxon>Dorylaimia</taxon>
        <taxon>Trichinellida</taxon>
        <taxon>Trichinellidae</taxon>
        <taxon>Trichinella</taxon>
    </lineage>
</organism>
<keyword evidence="2" id="KW-1185">Reference proteome</keyword>
<evidence type="ECO:0000313" key="2">
    <source>
        <dbReference type="Proteomes" id="UP000054776"/>
    </source>
</evidence>
<feature type="non-terminal residue" evidence="1">
    <location>
        <position position="1"/>
    </location>
</feature>
<accession>A0A0V0YRL4</accession>
<dbReference type="AlphaFoldDB" id="A0A0V0YRL4"/>
<comment type="caution">
    <text evidence="1">The sequence shown here is derived from an EMBL/GenBank/DDBJ whole genome shotgun (WGS) entry which is preliminary data.</text>
</comment>
<sequence length="32" mass="3607">LLNKWTLNFACAYLNTQESIPSGTPLKRPQDS</sequence>